<feature type="transmembrane region" description="Helical" evidence="1">
    <location>
        <begin position="54"/>
        <end position="76"/>
    </location>
</feature>
<keyword evidence="1" id="KW-0472">Membrane</keyword>
<dbReference type="EMBL" id="PSQE01000004">
    <property type="protein sequence ID" value="RHN63873.1"/>
    <property type="molecule type" value="Genomic_DNA"/>
</dbReference>
<feature type="transmembrane region" description="Helical" evidence="1">
    <location>
        <begin position="88"/>
        <end position="105"/>
    </location>
</feature>
<evidence type="ECO:0000256" key="1">
    <source>
        <dbReference type="SAM" id="Phobius"/>
    </source>
</evidence>
<accession>A0A396IGV6</accession>
<reference evidence="3" key="1">
    <citation type="journal article" date="2018" name="Nat. Plants">
        <title>Whole-genome landscape of Medicago truncatula symbiotic genes.</title>
        <authorList>
            <person name="Pecrix Y."/>
            <person name="Staton S.E."/>
            <person name="Sallet E."/>
            <person name="Lelandais-Briere C."/>
            <person name="Moreau S."/>
            <person name="Carrere S."/>
            <person name="Blein T."/>
            <person name="Jardinaud M.F."/>
            <person name="Latrasse D."/>
            <person name="Zouine M."/>
            <person name="Zahm M."/>
            <person name="Kreplak J."/>
            <person name="Mayjonade B."/>
            <person name="Satge C."/>
            <person name="Perez M."/>
            <person name="Cauet S."/>
            <person name="Marande W."/>
            <person name="Chantry-Darmon C."/>
            <person name="Lopez-Roques C."/>
            <person name="Bouchez O."/>
            <person name="Berard A."/>
            <person name="Debelle F."/>
            <person name="Munos S."/>
            <person name="Bendahmane A."/>
            <person name="Berges H."/>
            <person name="Niebel A."/>
            <person name="Buitink J."/>
            <person name="Frugier F."/>
            <person name="Benhamed M."/>
            <person name="Crespi M."/>
            <person name="Gouzy J."/>
            <person name="Gamas P."/>
        </authorList>
    </citation>
    <scope>NUCLEOTIDE SEQUENCE [LARGE SCALE GENOMIC DNA]</scope>
    <source>
        <strain evidence="3">cv. Jemalong A17</strain>
    </source>
</reference>
<dbReference type="Proteomes" id="UP000265566">
    <property type="component" value="Chromosome 4"/>
</dbReference>
<dbReference type="AlphaFoldDB" id="A0A396IGV6"/>
<dbReference type="Gramene" id="rna26628">
    <property type="protein sequence ID" value="RHN63873.1"/>
    <property type="gene ID" value="gene26628"/>
</dbReference>
<evidence type="ECO:0000313" key="3">
    <source>
        <dbReference type="Proteomes" id="UP000265566"/>
    </source>
</evidence>
<feature type="transmembrane region" description="Helical" evidence="1">
    <location>
        <begin position="12"/>
        <end position="34"/>
    </location>
</feature>
<protein>
    <recommendedName>
        <fullName evidence="4">Transmembrane protein</fullName>
    </recommendedName>
</protein>
<organism evidence="2 3">
    <name type="scientific">Medicago truncatula</name>
    <name type="common">Barrel medic</name>
    <name type="synonym">Medicago tribuloides</name>
    <dbReference type="NCBI Taxonomy" id="3880"/>
    <lineage>
        <taxon>Eukaryota</taxon>
        <taxon>Viridiplantae</taxon>
        <taxon>Streptophyta</taxon>
        <taxon>Embryophyta</taxon>
        <taxon>Tracheophyta</taxon>
        <taxon>Spermatophyta</taxon>
        <taxon>Magnoliopsida</taxon>
        <taxon>eudicotyledons</taxon>
        <taxon>Gunneridae</taxon>
        <taxon>Pentapetalae</taxon>
        <taxon>rosids</taxon>
        <taxon>fabids</taxon>
        <taxon>Fabales</taxon>
        <taxon>Fabaceae</taxon>
        <taxon>Papilionoideae</taxon>
        <taxon>50 kb inversion clade</taxon>
        <taxon>NPAAA clade</taxon>
        <taxon>Hologalegina</taxon>
        <taxon>IRL clade</taxon>
        <taxon>Trifolieae</taxon>
        <taxon>Medicago</taxon>
    </lineage>
</organism>
<evidence type="ECO:0000313" key="2">
    <source>
        <dbReference type="EMBL" id="RHN63873.1"/>
    </source>
</evidence>
<keyword evidence="1" id="KW-0812">Transmembrane</keyword>
<evidence type="ECO:0008006" key="4">
    <source>
        <dbReference type="Google" id="ProtNLM"/>
    </source>
</evidence>
<proteinExistence type="predicted"/>
<gene>
    <name evidence="2" type="ORF">MtrunA17_Chr4g0063001</name>
</gene>
<sequence>MSSTTLKQQHYATSGLVIGYALCSSLLAIINKYAITQFNYPGLLTALQYLTSSLGVYLLDLLPLFLLLSLILRFAVNPLRLILPFCPWLLFLLVLLVMLLLIRVLH</sequence>
<name>A0A396IGV6_MEDTR</name>
<comment type="caution">
    <text evidence="2">The sequence shown here is derived from an EMBL/GenBank/DDBJ whole genome shotgun (WGS) entry which is preliminary data.</text>
</comment>
<keyword evidence="1" id="KW-1133">Transmembrane helix</keyword>